<dbReference type="Proteomes" id="UP000719766">
    <property type="component" value="Unassembled WGS sequence"/>
</dbReference>
<evidence type="ECO:0008006" key="3">
    <source>
        <dbReference type="Google" id="ProtNLM"/>
    </source>
</evidence>
<dbReference type="EMBL" id="JABBWE010000028">
    <property type="protein sequence ID" value="KAG1794006.1"/>
    <property type="molecule type" value="Genomic_DNA"/>
</dbReference>
<dbReference type="OrthoDB" id="3010129at2759"/>
<name>A0A9P7ARN4_9AGAM</name>
<keyword evidence="2" id="KW-1185">Reference proteome</keyword>
<evidence type="ECO:0000313" key="1">
    <source>
        <dbReference type="EMBL" id="KAG1794006.1"/>
    </source>
</evidence>
<sequence length="437" mass="48681">MEGKQLAPDFVGATEVNGRRAQSHFVVFLTGFTNPGIVARYDFDEPGEDKCWSIYRSTIMERLVPDEFSAEQVWQLSLPVVRMSNHRLGLRRLPLPHIRAQLHMTERYYNHRPHLVLPHPPSSTWTSDLQSGDVSGVSIQQQGSFFGFSIEFGVTTQVLGLNSSFLQVPFLNLMANLRQRGGSVRVRVGGNTQETATLVASTPDGAALEKDYAGIANPTATLPLVFTTEIIKMMAEISALTNVYWYMGVPFNDTQHWRLQIAEVGEAMLGNYLIGLQGGNEPDLYSRHGHRPDVSPQDYKDEFGLLIDAMNADSNIPNKDLLIGPNLAGMWSPTDIWETGFATDFNQNLAALGVERYPTDNCYAQFGIGTPRTGPEMLPTFLTHQAGKTIVPWLSDSFRAALWGIDYALQLAYSNFSTVLFHVGGQSVYYNPFTRSY</sequence>
<dbReference type="PANTHER" id="PTHR36183">
    <property type="entry name" value="BETA-GLUCURONIDASE"/>
    <property type="match status" value="1"/>
</dbReference>
<comment type="caution">
    <text evidence="1">The sequence shown here is derived from an EMBL/GenBank/DDBJ whole genome shotgun (WGS) entry which is preliminary data.</text>
</comment>
<dbReference type="AlphaFoldDB" id="A0A9P7ARN4"/>
<evidence type="ECO:0000313" key="2">
    <source>
        <dbReference type="Proteomes" id="UP000719766"/>
    </source>
</evidence>
<accession>A0A9P7ARN4</accession>
<dbReference type="GeneID" id="64602306"/>
<proteinExistence type="predicted"/>
<organism evidence="1 2">
    <name type="scientific">Suillus plorans</name>
    <dbReference type="NCBI Taxonomy" id="116603"/>
    <lineage>
        <taxon>Eukaryota</taxon>
        <taxon>Fungi</taxon>
        <taxon>Dikarya</taxon>
        <taxon>Basidiomycota</taxon>
        <taxon>Agaricomycotina</taxon>
        <taxon>Agaricomycetes</taxon>
        <taxon>Agaricomycetidae</taxon>
        <taxon>Boletales</taxon>
        <taxon>Suillineae</taxon>
        <taxon>Suillaceae</taxon>
        <taxon>Suillus</taxon>
    </lineage>
</organism>
<dbReference type="PANTHER" id="PTHR36183:SF2">
    <property type="entry name" value="BETA-GLUCURONIDASE C-TERMINAL DOMAIN-CONTAINING PROTEIN"/>
    <property type="match status" value="1"/>
</dbReference>
<reference evidence="1" key="1">
    <citation type="journal article" date="2020" name="New Phytol.">
        <title>Comparative genomics reveals dynamic genome evolution in host specialist ectomycorrhizal fungi.</title>
        <authorList>
            <person name="Lofgren L.A."/>
            <person name="Nguyen N.H."/>
            <person name="Vilgalys R."/>
            <person name="Ruytinx J."/>
            <person name="Liao H.L."/>
            <person name="Branco S."/>
            <person name="Kuo A."/>
            <person name="LaButti K."/>
            <person name="Lipzen A."/>
            <person name="Andreopoulos W."/>
            <person name="Pangilinan J."/>
            <person name="Riley R."/>
            <person name="Hundley H."/>
            <person name="Na H."/>
            <person name="Barry K."/>
            <person name="Grigoriev I.V."/>
            <person name="Stajich J.E."/>
            <person name="Kennedy P.G."/>
        </authorList>
    </citation>
    <scope>NUCLEOTIDE SEQUENCE</scope>
    <source>
        <strain evidence="1">S12</strain>
    </source>
</reference>
<dbReference type="Gene3D" id="3.20.20.80">
    <property type="entry name" value="Glycosidases"/>
    <property type="match status" value="1"/>
</dbReference>
<dbReference type="RefSeq" id="XP_041160311.1">
    <property type="nucleotide sequence ID" value="XM_041308542.1"/>
</dbReference>
<protein>
    <recommendedName>
        <fullName evidence="3">Glycoside hydrolase family 79 protein</fullName>
    </recommendedName>
</protein>
<dbReference type="InterPro" id="IPR052974">
    <property type="entry name" value="GH79_Enzymes"/>
</dbReference>
<gene>
    <name evidence="1" type="ORF">HD556DRAFT_1476799</name>
</gene>